<keyword evidence="3" id="KW-1185">Reference proteome</keyword>
<dbReference type="SUPFAM" id="SSF82714">
    <property type="entry name" value="Multidrug efflux transporter AcrB TolC docking domain, DN and DC subdomains"/>
    <property type="match status" value="1"/>
</dbReference>
<dbReference type="GO" id="GO:0005886">
    <property type="term" value="C:plasma membrane"/>
    <property type="evidence" value="ECO:0007669"/>
    <property type="project" value="TreeGrafter"/>
</dbReference>
<evidence type="ECO:0000256" key="1">
    <source>
        <dbReference type="SAM" id="Phobius"/>
    </source>
</evidence>
<reference evidence="2 3" key="1">
    <citation type="submission" date="2006-10" db="EMBL/GenBank/DDBJ databases">
        <title>Complete sequence of Syntrophobacter fumaroxidans MPOB.</title>
        <authorList>
            <consortium name="US DOE Joint Genome Institute"/>
            <person name="Copeland A."/>
            <person name="Lucas S."/>
            <person name="Lapidus A."/>
            <person name="Barry K."/>
            <person name="Detter J.C."/>
            <person name="Glavina del Rio T."/>
            <person name="Hammon N."/>
            <person name="Israni S."/>
            <person name="Pitluck S."/>
            <person name="Goltsman E.G."/>
            <person name="Martinez M."/>
            <person name="Schmutz J."/>
            <person name="Larimer F."/>
            <person name="Land M."/>
            <person name="Hauser L."/>
            <person name="Kyrpides N."/>
            <person name="Kim E."/>
            <person name="Boone D.R."/>
            <person name="Brockman F."/>
            <person name="Culley D."/>
            <person name="Ferry J."/>
            <person name="Gunsalus R."/>
            <person name="McInerney M.J."/>
            <person name="Morrison M."/>
            <person name="Plugge C."/>
            <person name="Rohlin L."/>
            <person name="Scholten J."/>
            <person name="Sieber J."/>
            <person name="Stams A.J.M."/>
            <person name="Worm P."/>
            <person name="Henstra A.M."/>
            <person name="Richardson P."/>
        </authorList>
    </citation>
    <scope>NUCLEOTIDE SEQUENCE [LARGE SCALE GENOMIC DNA]</scope>
    <source>
        <strain evidence="3">DSM 10017 / MPOB</strain>
    </source>
</reference>
<keyword evidence="1" id="KW-0472">Membrane</keyword>
<feature type="transmembrane region" description="Helical" evidence="1">
    <location>
        <begin position="912"/>
        <end position="929"/>
    </location>
</feature>
<dbReference type="STRING" id="335543.Sfum_3380"/>
<dbReference type="eggNOG" id="COG0841">
    <property type="taxonomic scope" value="Bacteria"/>
</dbReference>
<dbReference type="Gene3D" id="3.30.70.1320">
    <property type="entry name" value="Multidrug efflux transporter AcrB pore domain like"/>
    <property type="match status" value="1"/>
</dbReference>
<dbReference type="EMBL" id="CP000478">
    <property type="protein sequence ID" value="ABK19053.1"/>
    <property type="molecule type" value="Genomic_DNA"/>
</dbReference>
<dbReference type="SUPFAM" id="SSF82866">
    <property type="entry name" value="Multidrug efflux transporter AcrB transmembrane domain"/>
    <property type="match status" value="2"/>
</dbReference>
<dbReference type="SUPFAM" id="SSF82693">
    <property type="entry name" value="Multidrug efflux transporter AcrB pore domain, PN1, PN2, PC1 and PC2 subdomains"/>
    <property type="match status" value="3"/>
</dbReference>
<dbReference type="Gene3D" id="3.30.70.1440">
    <property type="entry name" value="Multidrug efflux transporter AcrB pore domain"/>
    <property type="match status" value="1"/>
</dbReference>
<keyword evidence="1" id="KW-1133">Transmembrane helix</keyword>
<dbReference type="RefSeq" id="WP_011700178.1">
    <property type="nucleotide sequence ID" value="NC_008554.1"/>
</dbReference>
<dbReference type="Gene3D" id="1.20.1640.10">
    <property type="entry name" value="Multidrug efflux transporter AcrB transmembrane domain"/>
    <property type="match status" value="2"/>
</dbReference>
<feature type="transmembrane region" description="Helical" evidence="1">
    <location>
        <begin position="1050"/>
        <end position="1073"/>
    </location>
</feature>
<dbReference type="GO" id="GO:0042910">
    <property type="term" value="F:xenobiotic transmembrane transporter activity"/>
    <property type="evidence" value="ECO:0007669"/>
    <property type="project" value="TreeGrafter"/>
</dbReference>
<dbReference type="AlphaFoldDB" id="A0LNQ1"/>
<dbReference type="Gene3D" id="3.30.70.1430">
    <property type="entry name" value="Multidrug efflux transporter AcrB pore domain"/>
    <property type="match status" value="2"/>
</dbReference>
<feature type="transmembrane region" description="Helical" evidence="1">
    <location>
        <begin position="471"/>
        <end position="493"/>
    </location>
</feature>
<feature type="transmembrane region" description="Helical" evidence="1">
    <location>
        <begin position="941"/>
        <end position="961"/>
    </location>
</feature>
<dbReference type="InterPro" id="IPR001036">
    <property type="entry name" value="Acrflvin-R"/>
</dbReference>
<feature type="transmembrane region" description="Helical" evidence="1">
    <location>
        <begin position="395"/>
        <end position="415"/>
    </location>
</feature>
<keyword evidence="1" id="KW-0812">Transmembrane</keyword>
<dbReference type="Proteomes" id="UP000001784">
    <property type="component" value="Chromosome"/>
</dbReference>
<feature type="transmembrane region" description="Helical" evidence="1">
    <location>
        <begin position="20"/>
        <end position="42"/>
    </location>
</feature>
<evidence type="ECO:0000313" key="2">
    <source>
        <dbReference type="EMBL" id="ABK19053.1"/>
    </source>
</evidence>
<dbReference type="KEGG" id="sfu:Sfum_3380"/>
<accession>A0LNQ1</accession>
<dbReference type="InterPro" id="IPR027463">
    <property type="entry name" value="AcrB_DN_DC_subdom"/>
</dbReference>
<dbReference type="Gene3D" id="3.30.2090.10">
    <property type="entry name" value="Multidrug efflux transporter AcrB TolC docking domain, DN and DC subdomains"/>
    <property type="match status" value="2"/>
</dbReference>
<dbReference type="OrthoDB" id="9807612at2"/>
<protein>
    <submittedName>
        <fullName evidence="2">Acriflavin resistance protein</fullName>
    </submittedName>
</protein>
<organism evidence="2 3">
    <name type="scientific">Syntrophobacter fumaroxidans (strain DSM 10017 / MPOB)</name>
    <dbReference type="NCBI Taxonomy" id="335543"/>
    <lineage>
        <taxon>Bacteria</taxon>
        <taxon>Pseudomonadati</taxon>
        <taxon>Thermodesulfobacteriota</taxon>
        <taxon>Syntrophobacteria</taxon>
        <taxon>Syntrophobacterales</taxon>
        <taxon>Syntrophobacteraceae</taxon>
        <taxon>Syntrophobacter</taxon>
    </lineage>
</organism>
<proteinExistence type="predicted"/>
<dbReference type="PANTHER" id="PTHR32063">
    <property type="match status" value="1"/>
</dbReference>
<feature type="transmembrane region" description="Helical" evidence="1">
    <location>
        <begin position="562"/>
        <end position="581"/>
    </location>
</feature>
<dbReference type="Pfam" id="PF00873">
    <property type="entry name" value="ACR_tran"/>
    <property type="match status" value="2"/>
</dbReference>
<gene>
    <name evidence="2" type="ordered locus">Sfum_3380</name>
</gene>
<feature type="transmembrane region" description="Helical" evidence="1">
    <location>
        <begin position="370"/>
        <end position="389"/>
    </location>
</feature>
<feature type="transmembrane region" description="Helical" evidence="1">
    <location>
        <begin position="505"/>
        <end position="526"/>
    </location>
</feature>
<sequence>MNEPGHSSHHWMSKIVEAFLKGNLSVLFILISLIAGSVALLITPREEDPQIVVPIADVLISMPGASAREVERQVSTRLEKLLYQIDGVEYVYSTSFPSQAIVTVRFFVGEDRERSWVKLHNKIQANIDHVPPGVAGWVVKPVEIDDVPIVNLTLYSAEYGDFELRRMAEELEIRLQAVNNAGRTYIAGGRPRQISVGLSPQLMAGRNISLLEVQQAVKAANVALPAGNLTRDNREIRFDAGRFLSSTKDVEGLVVGVHEGRPVFLKEIATVTDGPAEAQCYTRIALGERAHSGMDPLASKGPLPAGIRPFADYPAVTVAVAKRKGTNAVWVSEEVKKQAERFAHEILPEGVHLRVTRDFGQSADDKVNELVEALLVAIVIVVILLAYSLGWREGIIIALAVPVTFSFTLLINFFLGYTINRVTLFALILSLGLVVDDPIVDVENIHRHFSLRKEPPERAVVSAVNEVRPPIILATFAVIISFVPMFFITGMMGPYMAPMALNVPVAMLMSLLVAFTITPWLSLHMLRRTYDRPHEKEPVPEEDALHRIYSGIMTAVIRRRDLRWGILGTVVILLIFSGWLVTSHRVPLKMLPFDNKNEFLVVIDMPRGTALETTEAAARAMADYLVRVPEVTDVTTHAGISGPIDFNGLVRHYYLRQGAHVADVHANLVGKKHRSLQSHAVALRLRNDLQDIAIRHGANIKIVESPPGPPVIATLVAEVYGRSEQPYAELVEAASVVRRHMEELRGVVDVDDVVVAPQGRTVFRVDRTKASMSGITDEMIALSLRGLVEGAVPGPLRVENEVYPPSIKLRLPREDRALKADLDQMMIKGATGAGVFLSELGTFEEEAIDQPIYHKNLKPVVYVFGETAGLPPPEAVISLSERTATDQRLKEFEVIWSGEGEWDITLRVFRDLGIAFGVAVLGIYILLLYQTGSYLLPAIQLIALPLSVIGILPGFWVLNLISGGPVGGWGNPVYFTATAMIGMIALAGIATRNSILLIEFVEARRQEGRALVASLIEAGALRTRPIFLTSFAAMLAAWPITLDPIFSGLAWALIFGIAVSTFFTLIVVPLVYYMAYRRTGEDRITYGENKTS</sequence>
<feature type="transmembrane region" description="Helical" evidence="1">
    <location>
        <begin position="973"/>
        <end position="998"/>
    </location>
</feature>
<evidence type="ECO:0000313" key="3">
    <source>
        <dbReference type="Proteomes" id="UP000001784"/>
    </source>
</evidence>
<dbReference type="PANTHER" id="PTHR32063:SF16">
    <property type="entry name" value="CATION EFFLUX SYSTEM (ACRB_ACRD_ACRF FAMILY)"/>
    <property type="match status" value="1"/>
</dbReference>
<name>A0LNQ1_SYNFM</name>
<dbReference type="HOGENOM" id="CLU_002755_1_2_7"/>
<dbReference type="PRINTS" id="PR00702">
    <property type="entry name" value="ACRIFLAVINRP"/>
</dbReference>
<feature type="transmembrane region" description="Helical" evidence="1">
    <location>
        <begin position="1010"/>
        <end position="1038"/>
    </location>
</feature>
<dbReference type="InParanoid" id="A0LNQ1"/>